<dbReference type="Pfam" id="PF09339">
    <property type="entry name" value="HTH_IclR"/>
    <property type="match status" value="1"/>
</dbReference>
<dbReference type="Gene3D" id="1.10.10.10">
    <property type="entry name" value="Winged helix-like DNA-binding domain superfamily/Winged helix DNA-binding domain"/>
    <property type="match status" value="1"/>
</dbReference>
<comment type="function">
    <text evidence="5">May be an activator protein for the gylABX operon.</text>
</comment>
<dbReference type="SUPFAM" id="SSF55781">
    <property type="entry name" value="GAF domain-like"/>
    <property type="match status" value="1"/>
</dbReference>
<keyword evidence="3" id="KW-0238">DNA-binding</keyword>
<feature type="domain" description="HTH iclR-type" evidence="7">
    <location>
        <begin position="18"/>
        <end position="80"/>
    </location>
</feature>
<proteinExistence type="predicted"/>
<dbReference type="InterPro" id="IPR036390">
    <property type="entry name" value="WH_DNA-bd_sf"/>
</dbReference>
<dbReference type="AlphaFoldDB" id="A0A853CR54"/>
<dbReference type="EMBL" id="JACBZT010000001">
    <property type="protein sequence ID" value="NYJ08658.1"/>
    <property type="molecule type" value="Genomic_DNA"/>
</dbReference>
<accession>A0A853CR54</accession>
<evidence type="ECO:0000313" key="10">
    <source>
        <dbReference type="Proteomes" id="UP000541969"/>
    </source>
</evidence>
<dbReference type="Pfam" id="PF01614">
    <property type="entry name" value="IclR_C"/>
    <property type="match status" value="1"/>
</dbReference>
<keyword evidence="4" id="KW-0804">Transcription</keyword>
<evidence type="ECO:0000256" key="2">
    <source>
        <dbReference type="ARBA" id="ARBA00023015"/>
    </source>
</evidence>
<dbReference type="InterPro" id="IPR005471">
    <property type="entry name" value="Tscrpt_reg_IclR_N"/>
</dbReference>
<reference evidence="9 10" key="1">
    <citation type="submission" date="2020-07" db="EMBL/GenBank/DDBJ databases">
        <title>Sequencing the genomes of 1000 actinobacteria strains.</title>
        <authorList>
            <person name="Klenk H.-P."/>
        </authorList>
    </citation>
    <scope>NUCLEOTIDE SEQUENCE [LARGE SCALE GENOMIC DNA]</scope>
    <source>
        <strain evidence="9 10">DSM 104001</strain>
    </source>
</reference>
<sequence length="274" mass="29775">MEANDSNTVRTAERSGFSQSLERGLSVLDAFAGMHSTLGIAEIAREVGLNKSTTHRYVNTLAVLGYLHQDPESRKYRLGARAVEIGFAALNSIEITRVAAGPLQRLADETGFTVSMAVLDGPEIVYIERRRTGQDRQLDLNLQVGSRLPAYCTALGKVLLAAEPPAQLRALLDRIDLARRAPNTITAREHLLAALDRIRRGAVAVNDEELTPGLRAIAVGVRDRSRRVVAAINIAVHTTGWNASPDALMRRLEPALRRTAADISGQLGFRDPTG</sequence>
<dbReference type="GO" id="GO:0045892">
    <property type="term" value="P:negative regulation of DNA-templated transcription"/>
    <property type="evidence" value="ECO:0007669"/>
    <property type="project" value="TreeGrafter"/>
</dbReference>
<keyword evidence="1" id="KW-0319">Glycerol metabolism</keyword>
<dbReference type="RefSeq" id="WP_218859435.1">
    <property type="nucleotide sequence ID" value="NZ_JACBZT010000001.1"/>
</dbReference>
<evidence type="ECO:0000256" key="5">
    <source>
        <dbReference type="ARBA" id="ARBA00058938"/>
    </source>
</evidence>
<protein>
    <recommendedName>
        <fullName evidence="6">Glycerol operon regulatory protein</fullName>
    </recommendedName>
</protein>
<evidence type="ECO:0000313" key="9">
    <source>
        <dbReference type="EMBL" id="NYJ08658.1"/>
    </source>
</evidence>
<keyword evidence="10" id="KW-1185">Reference proteome</keyword>
<dbReference type="SMART" id="SM00346">
    <property type="entry name" value="HTH_ICLR"/>
    <property type="match status" value="1"/>
</dbReference>
<evidence type="ECO:0000256" key="4">
    <source>
        <dbReference type="ARBA" id="ARBA00023163"/>
    </source>
</evidence>
<evidence type="ECO:0000256" key="6">
    <source>
        <dbReference type="ARBA" id="ARBA00070406"/>
    </source>
</evidence>
<evidence type="ECO:0000259" key="8">
    <source>
        <dbReference type="PROSITE" id="PS51078"/>
    </source>
</evidence>
<dbReference type="InterPro" id="IPR050707">
    <property type="entry name" value="HTH_MetabolicPath_Reg"/>
</dbReference>
<dbReference type="PANTHER" id="PTHR30136:SF34">
    <property type="entry name" value="TRANSCRIPTIONAL REGULATOR"/>
    <property type="match status" value="1"/>
</dbReference>
<dbReference type="InterPro" id="IPR014757">
    <property type="entry name" value="Tscrpt_reg_IclR_C"/>
</dbReference>
<dbReference type="PROSITE" id="PS51077">
    <property type="entry name" value="HTH_ICLR"/>
    <property type="match status" value="1"/>
</dbReference>
<dbReference type="InterPro" id="IPR036388">
    <property type="entry name" value="WH-like_DNA-bd_sf"/>
</dbReference>
<organism evidence="9 10">
    <name type="scientific">Petropleomorpha daqingensis</name>
    <dbReference type="NCBI Taxonomy" id="2026353"/>
    <lineage>
        <taxon>Bacteria</taxon>
        <taxon>Bacillati</taxon>
        <taxon>Actinomycetota</taxon>
        <taxon>Actinomycetes</taxon>
        <taxon>Geodermatophilales</taxon>
        <taxon>Geodermatophilaceae</taxon>
        <taxon>Petropleomorpha</taxon>
    </lineage>
</organism>
<keyword evidence="2" id="KW-0805">Transcription regulation</keyword>
<dbReference type="FunFam" id="1.10.10.10:FF:000056">
    <property type="entry name" value="IclR family transcriptional regulator"/>
    <property type="match status" value="1"/>
</dbReference>
<evidence type="ECO:0000259" key="7">
    <source>
        <dbReference type="PROSITE" id="PS51077"/>
    </source>
</evidence>
<evidence type="ECO:0000256" key="3">
    <source>
        <dbReference type="ARBA" id="ARBA00023125"/>
    </source>
</evidence>
<dbReference type="PANTHER" id="PTHR30136">
    <property type="entry name" value="HELIX-TURN-HELIX TRANSCRIPTIONAL REGULATOR, ICLR FAMILY"/>
    <property type="match status" value="1"/>
</dbReference>
<name>A0A853CR54_9ACTN</name>
<dbReference type="Gene3D" id="3.30.450.40">
    <property type="match status" value="1"/>
</dbReference>
<feature type="domain" description="IclR-ED" evidence="8">
    <location>
        <begin position="81"/>
        <end position="269"/>
    </location>
</feature>
<dbReference type="SUPFAM" id="SSF46785">
    <property type="entry name" value="Winged helix' DNA-binding domain"/>
    <property type="match status" value="1"/>
</dbReference>
<dbReference type="GO" id="GO:0003677">
    <property type="term" value="F:DNA binding"/>
    <property type="evidence" value="ECO:0007669"/>
    <property type="project" value="UniProtKB-KW"/>
</dbReference>
<dbReference type="Proteomes" id="UP000541969">
    <property type="component" value="Unassembled WGS sequence"/>
</dbReference>
<gene>
    <name evidence="9" type="ORF">GGQ55_004936</name>
</gene>
<dbReference type="GO" id="GO:0003700">
    <property type="term" value="F:DNA-binding transcription factor activity"/>
    <property type="evidence" value="ECO:0007669"/>
    <property type="project" value="TreeGrafter"/>
</dbReference>
<dbReference type="GO" id="GO:0006071">
    <property type="term" value="P:glycerol metabolic process"/>
    <property type="evidence" value="ECO:0007669"/>
    <property type="project" value="UniProtKB-KW"/>
</dbReference>
<comment type="caution">
    <text evidence="9">The sequence shown here is derived from an EMBL/GenBank/DDBJ whole genome shotgun (WGS) entry which is preliminary data.</text>
</comment>
<dbReference type="InterPro" id="IPR029016">
    <property type="entry name" value="GAF-like_dom_sf"/>
</dbReference>
<evidence type="ECO:0000256" key="1">
    <source>
        <dbReference type="ARBA" id="ARBA00022798"/>
    </source>
</evidence>
<dbReference type="PROSITE" id="PS51078">
    <property type="entry name" value="ICLR_ED"/>
    <property type="match status" value="1"/>
</dbReference>